<dbReference type="InterPro" id="IPR002347">
    <property type="entry name" value="SDR_fam"/>
</dbReference>
<reference evidence="2" key="1">
    <citation type="journal article" date="2014" name="Front. Microbiol.">
        <title>High frequency of phylogenetically diverse reductive dehalogenase-homologous genes in deep subseafloor sedimentary metagenomes.</title>
        <authorList>
            <person name="Kawai M."/>
            <person name="Futagami T."/>
            <person name="Toyoda A."/>
            <person name="Takaki Y."/>
            <person name="Nishi S."/>
            <person name="Hori S."/>
            <person name="Arai W."/>
            <person name="Tsubouchi T."/>
            <person name="Morono Y."/>
            <person name="Uchiyama I."/>
            <person name="Ito T."/>
            <person name="Fujiyama A."/>
            <person name="Inagaki F."/>
            <person name="Takami H."/>
        </authorList>
    </citation>
    <scope>NUCLEOTIDE SEQUENCE</scope>
    <source>
        <strain evidence="2">Expedition CK06-06</strain>
    </source>
</reference>
<evidence type="ECO:0000256" key="1">
    <source>
        <dbReference type="ARBA" id="ARBA00023002"/>
    </source>
</evidence>
<evidence type="ECO:0008006" key="3">
    <source>
        <dbReference type="Google" id="ProtNLM"/>
    </source>
</evidence>
<proteinExistence type="predicted"/>
<keyword evidence="1" id="KW-0560">Oxidoreductase</keyword>
<name>X1H5X5_9ZZZZ</name>
<gene>
    <name evidence="2" type="ORF">S03H2_18704</name>
</gene>
<dbReference type="EMBL" id="BARU01009719">
    <property type="protein sequence ID" value="GAH40718.1"/>
    <property type="molecule type" value="Genomic_DNA"/>
</dbReference>
<protein>
    <recommendedName>
        <fullName evidence="3">Short-chain dehydrogenase/reductase SDR</fullName>
    </recommendedName>
</protein>
<dbReference type="PANTHER" id="PTHR43157">
    <property type="entry name" value="PHOSPHATIDYLINOSITOL-GLYCAN BIOSYNTHESIS CLASS F PROTEIN-RELATED"/>
    <property type="match status" value="1"/>
</dbReference>
<dbReference type="AlphaFoldDB" id="X1H5X5"/>
<dbReference type="PANTHER" id="PTHR43157:SF31">
    <property type="entry name" value="PHOSPHATIDYLINOSITOL-GLYCAN BIOSYNTHESIS CLASS F PROTEIN"/>
    <property type="match status" value="1"/>
</dbReference>
<organism evidence="2">
    <name type="scientific">marine sediment metagenome</name>
    <dbReference type="NCBI Taxonomy" id="412755"/>
    <lineage>
        <taxon>unclassified sequences</taxon>
        <taxon>metagenomes</taxon>
        <taxon>ecological metagenomes</taxon>
    </lineage>
</organism>
<dbReference type="Gene3D" id="3.40.50.720">
    <property type="entry name" value="NAD(P)-binding Rossmann-like Domain"/>
    <property type="match status" value="1"/>
</dbReference>
<dbReference type="Pfam" id="PF00106">
    <property type="entry name" value="adh_short"/>
    <property type="match status" value="1"/>
</dbReference>
<accession>X1H5X5</accession>
<comment type="caution">
    <text evidence="2">The sequence shown here is derived from an EMBL/GenBank/DDBJ whole genome shotgun (WGS) entry which is preliminary data.</text>
</comment>
<sequence length="144" mass="16202">MKRTTTQDGYESTFAVNYLAHYYLTELLLPLLKKSSPSRIINLSSNIHRSFKIKMKDPFLENGYLGPQAYSNSKTAMVLFTNKLVRELEGTEVTVNSVNPGHVKTQMTTVGLSKWFRKFADLIPTRSIEKSAETSVYVASSNDG</sequence>
<dbReference type="GO" id="GO:0016491">
    <property type="term" value="F:oxidoreductase activity"/>
    <property type="evidence" value="ECO:0007669"/>
    <property type="project" value="UniProtKB-KW"/>
</dbReference>
<dbReference type="PRINTS" id="PR00081">
    <property type="entry name" value="GDHRDH"/>
</dbReference>
<dbReference type="InterPro" id="IPR036291">
    <property type="entry name" value="NAD(P)-bd_dom_sf"/>
</dbReference>
<evidence type="ECO:0000313" key="2">
    <source>
        <dbReference type="EMBL" id="GAH40718.1"/>
    </source>
</evidence>
<dbReference type="SUPFAM" id="SSF51735">
    <property type="entry name" value="NAD(P)-binding Rossmann-fold domains"/>
    <property type="match status" value="1"/>
</dbReference>